<evidence type="ECO:0000313" key="5">
    <source>
        <dbReference type="Proteomes" id="UP000320095"/>
    </source>
</evidence>
<feature type="compositionally biased region" description="Pro residues" evidence="2">
    <location>
        <begin position="48"/>
        <end position="59"/>
    </location>
</feature>
<dbReference type="Gene3D" id="3.40.1000.10">
    <property type="entry name" value="Mog1/PsbP, alpha/beta/alpha sandwich"/>
    <property type="match status" value="1"/>
</dbReference>
<evidence type="ECO:0000256" key="2">
    <source>
        <dbReference type="SAM" id="MobiDB-lite"/>
    </source>
</evidence>
<feature type="compositionally biased region" description="Low complexity" evidence="2">
    <location>
        <begin position="26"/>
        <end position="47"/>
    </location>
</feature>
<proteinExistence type="predicted"/>
<evidence type="ECO:0000313" key="4">
    <source>
        <dbReference type="EMBL" id="TPG35813.1"/>
    </source>
</evidence>
<sequence>MTLVRAAVVLVTAMVVAGCSAGGDGASSSAPTSSSAPAATTSTIPTMTPSPPPATPPTGKPMAFRDYLASIDVTGVPKHLDETPGLAVTVPVPDGWAQTNDPLFATGVEYVQPVGTEGDAPSVTLMAVELDGAFDPRDAVRHANADALPPTATGVTESFDDYDGFPSAATQGVSGGTQHYNRIVIADVPSTGKRYLAQLTVTTPKDQLIASTPALNTVVSGFKVAVS</sequence>
<protein>
    <recommendedName>
        <fullName evidence="6">Lipoprotein LpqN</fullName>
    </recommendedName>
</protein>
<organism evidence="4 5">
    <name type="scientific">Mycolicibacterium hodleri</name>
    <dbReference type="NCBI Taxonomy" id="49897"/>
    <lineage>
        <taxon>Bacteria</taxon>
        <taxon>Bacillati</taxon>
        <taxon>Actinomycetota</taxon>
        <taxon>Actinomycetes</taxon>
        <taxon>Mycobacteriales</taxon>
        <taxon>Mycobacteriaceae</taxon>
        <taxon>Mycolicibacterium</taxon>
    </lineage>
</organism>
<dbReference type="PROSITE" id="PS51257">
    <property type="entry name" value="PROKAR_LIPOPROTEIN"/>
    <property type="match status" value="1"/>
</dbReference>
<dbReference type="InterPro" id="IPR019674">
    <property type="entry name" value="Lipoprotein_LpqN/LpqT-like"/>
</dbReference>
<gene>
    <name evidence="4" type="ORF">EAH80_07105</name>
</gene>
<dbReference type="EMBL" id="RCZG01000002">
    <property type="protein sequence ID" value="TPG35813.1"/>
    <property type="molecule type" value="Genomic_DNA"/>
</dbReference>
<keyword evidence="5" id="KW-1185">Reference proteome</keyword>
<dbReference type="OrthoDB" id="4761888at2"/>
<evidence type="ECO:0000256" key="1">
    <source>
        <dbReference type="ARBA" id="ARBA00022729"/>
    </source>
</evidence>
<feature type="region of interest" description="Disordered" evidence="2">
    <location>
        <begin position="22"/>
        <end position="62"/>
    </location>
</feature>
<feature type="chain" id="PRO_5038710238" description="Lipoprotein LpqN" evidence="3">
    <location>
        <begin position="22"/>
        <end position="227"/>
    </location>
</feature>
<evidence type="ECO:0008006" key="6">
    <source>
        <dbReference type="Google" id="ProtNLM"/>
    </source>
</evidence>
<dbReference type="RefSeq" id="WP_140689130.1">
    <property type="nucleotide sequence ID" value="NZ_RCZG01000002.1"/>
</dbReference>
<name>A0A502EDP1_9MYCO</name>
<accession>A0A502EDP1</accession>
<comment type="caution">
    <text evidence="4">The sequence shown here is derived from an EMBL/GenBank/DDBJ whole genome shotgun (WGS) entry which is preliminary data.</text>
</comment>
<feature type="signal peptide" evidence="3">
    <location>
        <begin position="1"/>
        <end position="21"/>
    </location>
</feature>
<reference evidence="4 5" key="1">
    <citation type="journal article" date="2019" name="Environ. Microbiol.">
        <title>Species interactions and distinct microbial communities in high Arctic permafrost affected cryosols are associated with the CH4 and CO2 gas fluxes.</title>
        <authorList>
            <person name="Altshuler I."/>
            <person name="Hamel J."/>
            <person name="Turney S."/>
            <person name="Magnuson E."/>
            <person name="Levesque R."/>
            <person name="Greer C."/>
            <person name="Whyte L.G."/>
        </authorList>
    </citation>
    <scope>NUCLEOTIDE SEQUENCE [LARGE SCALE GENOMIC DNA]</scope>
    <source>
        <strain evidence="4 5">S5.20</strain>
    </source>
</reference>
<dbReference type="Pfam" id="PF10738">
    <property type="entry name" value="Lpp-LpqN"/>
    <property type="match status" value="1"/>
</dbReference>
<evidence type="ECO:0000256" key="3">
    <source>
        <dbReference type="SAM" id="SignalP"/>
    </source>
</evidence>
<dbReference type="Proteomes" id="UP000320095">
    <property type="component" value="Unassembled WGS sequence"/>
</dbReference>
<keyword evidence="1 3" id="KW-0732">Signal</keyword>
<dbReference type="AlphaFoldDB" id="A0A502EDP1"/>